<protein>
    <recommendedName>
        <fullName evidence="2">histidine kinase</fullName>
        <ecNumber evidence="2">2.7.13.3</ecNumber>
    </recommendedName>
</protein>
<dbReference type="EMBL" id="OBEJ01000002">
    <property type="protein sequence ID" value="SNZ13239.1"/>
    <property type="molecule type" value="Genomic_DNA"/>
</dbReference>
<evidence type="ECO:0000256" key="4">
    <source>
        <dbReference type="ARBA" id="ARBA00022679"/>
    </source>
</evidence>
<keyword evidence="5" id="KW-0418">Kinase</keyword>
<gene>
    <name evidence="9" type="ORF">SAMN06269185_2089</name>
</gene>
<accession>A0A285NUX4</accession>
<dbReference type="SUPFAM" id="SSF55874">
    <property type="entry name" value="ATPase domain of HSP90 chaperone/DNA topoisomerase II/histidine kinase"/>
    <property type="match status" value="1"/>
</dbReference>
<proteinExistence type="predicted"/>
<dbReference type="InterPro" id="IPR052162">
    <property type="entry name" value="Sensor_kinase/Photoreceptor"/>
</dbReference>
<dbReference type="CDD" id="cd00082">
    <property type="entry name" value="HisKA"/>
    <property type="match status" value="1"/>
</dbReference>
<dbReference type="PANTHER" id="PTHR43304:SF1">
    <property type="entry name" value="PAC DOMAIN-CONTAINING PROTEIN"/>
    <property type="match status" value="1"/>
</dbReference>
<dbReference type="InterPro" id="IPR035965">
    <property type="entry name" value="PAS-like_dom_sf"/>
</dbReference>
<dbReference type="PROSITE" id="PS50113">
    <property type="entry name" value="PAC"/>
    <property type="match status" value="1"/>
</dbReference>
<dbReference type="PRINTS" id="PR00344">
    <property type="entry name" value="BCTRLSENSOR"/>
</dbReference>
<dbReference type="SUPFAM" id="SSF47384">
    <property type="entry name" value="Homodimeric domain of signal transducing histidine kinase"/>
    <property type="match status" value="1"/>
</dbReference>
<dbReference type="PROSITE" id="PS50112">
    <property type="entry name" value="PAS"/>
    <property type="match status" value="2"/>
</dbReference>
<dbReference type="SMART" id="SM00388">
    <property type="entry name" value="HisKA"/>
    <property type="match status" value="1"/>
</dbReference>
<dbReference type="InterPro" id="IPR003594">
    <property type="entry name" value="HATPase_dom"/>
</dbReference>
<evidence type="ECO:0000256" key="5">
    <source>
        <dbReference type="ARBA" id="ARBA00022777"/>
    </source>
</evidence>
<dbReference type="Pfam" id="PF02518">
    <property type="entry name" value="HATPase_c"/>
    <property type="match status" value="1"/>
</dbReference>
<dbReference type="InterPro" id="IPR005467">
    <property type="entry name" value="His_kinase_dom"/>
</dbReference>
<dbReference type="EC" id="2.7.13.3" evidence="2"/>
<keyword evidence="10" id="KW-1185">Reference proteome</keyword>
<dbReference type="InterPro" id="IPR013655">
    <property type="entry name" value="PAS_fold_3"/>
</dbReference>
<dbReference type="OrthoDB" id="106630at2157"/>
<evidence type="ECO:0000259" key="6">
    <source>
        <dbReference type="PROSITE" id="PS50109"/>
    </source>
</evidence>
<dbReference type="CDD" id="cd00130">
    <property type="entry name" value="PAS"/>
    <property type="match status" value="2"/>
</dbReference>
<feature type="domain" description="Histidine kinase" evidence="6">
    <location>
        <begin position="431"/>
        <end position="644"/>
    </location>
</feature>
<dbReference type="InterPro" id="IPR003018">
    <property type="entry name" value="GAF"/>
</dbReference>
<evidence type="ECO:0000259" key="7">
    <source>
        <dbReference type="PROSITE" id="PS50112"/>
    </source>
</evidence>
<feature type="domain" description="PAS" evidence="7">
    <location>
        <begin position="122"/>
        <end position="195"/>
    </location>
</feature>
<dbReference type="Gene3D" id="3.30.565.10">
    <property type="entry name" value="Histidine kinase-like ATPase, C-terminal domain"/>
    <property type="match status" value="1"/>
</dbReference>
<dbReference type="PROSITE" id="PS50109">
    <property type="entry name" value="HIS_KIN"/>
    <property type="match status" value="1"/>
</dbReference>
<evidence type="ECO:0000313" key="10">
    <source>
        <dbReference type="Proteomes" id="UP000219453"/>
    </source>
</evidence>
<dbReference type="Gene3D" id="3.30.450.40">
    <property type="match status" value="1"/>
</dbReference>
<evidence type="ECO:0000256" key="1">
    <source>
        <dbReference type="ARBA" id="ARBA00000085"/>
    </source>
</evidence>
<sequence length="647" mass="72679">MDHERFLEQLPVGVFRSTIDGEYLYVNPALVDLLGADSRDTVIERGSPPFYAEPGSREEFVDALEEQGNVLGHEVRIEQLDGTELWGSMSAWLTTSDGRSIIEGVIEDISERRRIEQESVERERRLQQLMDSTDDALWLFDAEWQETLYINAAYEDIWGQSTESLYDDPKTFLEGVHPEDREAVQEGMATLSAGESAKLEFRVNPDEDFQRWVSVQGSPVVRDGEVIRIAGYTREITDRKREQRDKAAYTASLNEIYEITTDTEREFEQQVDELLTIGADYLGVPYGFLTDIDVAAEAGGDGTQTIVTSVGSHEQLQSGASCPLGESYCRTTIESNDLQAIHDAPAAGWEADPAYERFNLGSYIGGSVYVDGDLEGTVCFAGSAPRDEAFSERERALVWIISQWVSHQREQQRRRKELRQRNERLQQFAYIASHDLQEPLRMVSSYIDLLDSEYGDEFDEEAREYMDFAIDGADRMRNMIDDLLKFARVESEAEQPHSVDPNEAIDDVLDDLQLSIKESDASVTVGELPEVRADPNQLRQLFQNLVANAIDYAGDEPPEIDIDAENGINGVLFTVSDQGIGIPEQQQDNIFQVFTRGTRDDGTDNTGIGLAICQRIVTRHGGDIWVDSEPDEGTTFCFTLPTTEGTA</sequence>
<dbReference type="InterPro" id="IPR004358">
    <property type="entry name" value="Sig_transdc_His_kin-like_C"/>
</dbReference>
<dbReference type="Pfam" id="PF00512">
    <property type="entry name" value="HisKA"/>
    <property type="match status" value="1"/>
</dbReference>
<comment type="catalytic activity">
    <reaction evidence="1">
        <text>ATP + protein L-histidine = ADP + protein N-phospho-L-histidine.</text>
        <dbReference type="EC" id="2.7.13.3"/>
    </reaction>
</comment>
<dbReference type="Proteomes" id="UP000219453">
    <property type="component" value="Unassembled WGS sequence"/>
</dbReference>
<dbReference type="SUPFAM" id="SSF55785">
    <property type="entry name" value="PYP-like sensor domain (PAS domain)"/>
    <property type="match status" value="2"/>
</dbReference>
<reference evidence="9 10" key="1">
    <citation type="submission" date="2017-09" db="EMBL/GenBank/DDBJ databases">
        <authorList>
            <person name="Ehlers B."/>
            <person name="Leendertz F.H."/>
        </authorList>
    </citation>
    <scope>NUCLEOTIDE SEQUENCE [LARGE SCALE GENOMIC DNA]</scope>
    <source>
        <strain evidence="9 10">DSM 27208</strain>
    </source>
</reference>
<dbReference type="Pfam" id="PF13188">
    <property type="entry name" value="PAS_8"/>
    <property type="match status" value="1"/>
</dbReference>
<evidence type="ECO:0000313" key="9">
    <source>
        <dbReference type="EMBL" id="SNZ13239.1"/>
    </source>
</evidence>
<evidence type="ECO:0000259" key="8">
    <source>
        <dbReference type="PROSITE" id="PS50113"/>
    </source>
</evidence>
<keyword evidence="3" id="KW-0597">Phosphoprotein</keyword>
<dbReference type="InterPro" id="IPR000014">
    <property type="entry name" value="PAS"/>
</dbReference>
<dbReference type="Gene3D" id="1.10.287.130">
    <property type="match status" value="1"/>
</dbReference>
<organism evidence="9 10">
    <name type="scientific">Natronoarchaeum philippinense</name>
    <dbReference type="NCBI Taxonomy" id="558529"/>
    <lineage>
        <taxon>Archaea</taxon>
        <taxon>Methanobacteriati</taxon>
        <taxon>Methanobacteriota</taxon>
        <taxon>Stenosarchaea group</taxon>
        <taxon>Halobacteria</taxon>
        <taxon>Halobacteriales</taxon>
        <taxon>Natronoarchaeaceae</taxon>
    </lineage>
</organism>
<feature type="domain" description="PAC" evidence="8">
    <location>
        <begin position="71"/>
        <end position="121"/>
    </location>
</feature>
<dbReference type="AlphaFoldDB" id="A0A285NUX4"/>
<name>A0A285NUX4_NATPI</name>
<keyword evidence="4" id="KW-0808">Transferase</keyword>
<dbReference type="InterPro" id="IPR000700">
    <property type="entry name" value="PAS-assoc_C"/>
</dbReference>
<dbReference type="RefSeq" id="WP_097008993.1">
    <property type="nucleotide sequence ID" value="NZ_OBEJ01000002.1"/>
</dbReference>
<dbReference type="SUPFAM" id="SSF55781">
    <property type="entry name" value="GAF domain-like"/>
    <property type="match status" value="1"/>
</dbReference>
<dbReference type="InterPro" id="IPR003661">
    <property type="entry name" value="HisK_dim/P_dom"/>
</dbReference>
<dbReference type="FunFam" id="3.30.565.10:FF:000006">
    <property type="entry name" value="Sensor histidine kinase WalK"/>
    <property type="match status" value="1"/>
</dbReference>
<dbReference type="NCBIfam" id="TIGR00229">
    <property type="entry name" value="sensory_box"/>
    <property type="match status" value="2"/>
</dbReference>
<dbReference type="PANTHER" id="PTHR43304">
    <property type="entry name" value="PHYTOCHROME-LIKE PROTEIN CPH1"/>
    <property type="match status" value="1"/>
</dbReference>
<dbReference type="Pfam" id="PF01590">
    <property type="entry name" value="GAF"/>
    <property type="match status" value="1"/>
</dbReference>
<dbReference type="Pfam" id="PF08447">
    <property type="entry name" value="PAS_3"/>
    <property type="match status" value="1"/>
</dbReference>
<dbReference type="SMART" id="SM00387">
    <property type="entry name" value="HATPase_c"/>
    <property type="match status" value="1"/>
</dbReference>
<dbReference type="InterPro" id="IPR029016">
    <property type="entry name" value="GAF-like_dom_sf"/>
</dbReference>
<dbReference type="GO" id="GO:0000155">
    <property type="term" value="F:phosphorelay sensor kinase activity"/>
    <property type="evidence" value="ECO:0007669"/>
    <property type="project" value="InterPro"/>
</dbReference>
<feature type="domain" description="PAS" evidence="7">
    <location>
        <begin position="1"/>
        <end position="42"/>
    </location>
</feature>
<dbReference type="InterPro" id="IPR036890">
    <property type="entry name" value="HATPase_C_sf"/>
</dbReference>
<dbReference type="InterPro" id="IPR036097">
    <property type="entry name" value="HisK_dim/P_sf"/>
</dbReference>
<evidence type="ECO:0000256" key="3">
    <source>
        <dbReference type="ARBA" id="ARBA00022553"/>
    </source>
</evidence>
<evidence type="ECO:0000256" key="2">
    <source>
        <dbReference type="ARBA" id="ARBA00012438"/>
    </source>
</evidence>
<dbReference type="Gene3D" id="3.30.450.20">
    <property type="entry name" value="PAS domain"/>
    <property type="match status" value="2"/>
</dbReference>
<dbReference type="SMART" id="SM00091">
    <property type="entry name" value="PAS"/>
    <property type="match status" value="2"/>
</dbReference>